<dbReference type="Gene3D" id="2.40.50.100">
    <property type="match status" value="1"/>
</dbReference>
<evidence type="ECO:0000313" key="5">
    <source>
        <dbReference type="Proteomes" id="UP000032568"/>
    </source>
</evidence>
<accession>A0AAE9YNI1</accession>
<evidence type="ECO:0000259" key="2">
    <source>
        <dbReference type="Pfam" id="PF25876"/>
    </source>
</evidence>
<dbReference type="RefSeq" id="WP_160298342.1">
    <property type="nucleotide sequence ID" value="NZ_CP059735.1"/>
</dbReference>
<dbReference type="InterPro" id="IPR058625">
    <property type="entry name" value="MdtA-like_BSH"/>
</dbReference>
<dbReference type="InterPro" id="IPR058624">
    <property type="entry name" value="MdtA-like_HH"/>
</dbReference>
<feature type="domain" description="Multidrug resistance protein MdtA-like barrel-sandwich hybrid" evidence="3">
    <location>
        <begin position="27"/>
        <end position="142"/>
    </location>
</feature>
<sequence>MEINLLTSKQHHFPGEVKASKQALLAFRVPGEILKYHVVSGQQVSQDQLLVELDPVEYQLLVNARQANFELARVQYRRAAVLVKDFLISQEDFDNAKTALQVAESALKTAQANLSYTKFYAPYSGVVAATYKQNYEYVNAQQPVLSFQSVNAIDIEIAVPERLMTALRKQTNAGARQQAQIAFAVDASKKYPASLKNIGTVADPDTGSYKVKLTMAQPKEITLYPGMAAMASTSLQLADNELNARIPASAIVSEGEQRFVWRINQEQTLEKAYITLAANNQLTSGLDDGDIIVTAGAGELTPGQKVKKWQKERGL</sequence>
<dbReference type="SUPFAM" id="SSF111369">
    <property type="entry name" value="HlyD-like secretion proteins"/>
    <property type="match status" value="1"/>
</dbReference>
<feature type="domain" description="Multidrug resistance protein MdtA-like alpha-helical hairpin" evidence="2">
    <location>
        <begin position="66"/>
        <end position="117"/>
    </location>
</feature>
<dbReference type="GO" id="GO:0015562">
    <property type="term" value="F:efflux transmembrane transporter activity"/>
    <property type="evidence" value="ECO:0007669"/>
    <property type="project" value="TreeGrafter"/>
</dbReference>
<evidence type="ECO:0000256" key="1">
    <source>
        <dbReference type="ARBA" id="ARBA00009477"/>
    </source>
</evidence>
<comment type="similarity">
    <text evidence="1">Belongs to the membrane fusion protein (MFP) (TC 8.A.1) family.</text>
</comment>
<evidence type="ECO:0000259" key="3">
    <source>
        <dbReference type="Pfam" id="PF25917"/>
    </source>
</evidence>
<dbReference type="EMBL" id="CP059735">
    <property type="protein sequence ID" value="WDD96692.1"/>
    <property type="molecule type" value="Genomic_DNA"/>
</dbReference>
<dbReference type="NCBIfam" id="TIGR01730">
    <property type="entry name" value="RND_mfp"/>
    <property type="match status" value="1"/>
</dbReference>
<dbReference type="Pfam" id="PF25917">
    <property type="entry name" value="BSH_RND"/>
    <property type="match status" value="1"/>
</dbReference>
<dbReference type="Pfam" id="PF25876">
    <property type="entry name" value="HH_MFP_RND"/>
    <property type="match status" value="1"/>
</dbReference>
<dbReference type="Gene3D" id="1.10.287.470">
    <property type="entry name" value="Helix hairpin bin"/>
    <property type="match status" value="1"/>
</dbReference>
<name>A0AAE9YNI1_9GAMM</name>
<dbReference type="AlphaFoldDB" id="A0AAE9YNI1"/>
<evidence type="ECO:0000313" key="4">
    <source>
        <dbReference type="EMBL" id="WDD96692.1"/>
    </source>
</evidence>
<dbReference type="InterPro" id="IPR006143">
    <property type="entry name" value="RND_pump_MFP"/>
</dbReference>
<dbReference type="KEGG" id="tact:SG35_015025"/>
<proteinExistence type="inferred from homology"/>
<dbReference type="Gene3D" id="2.40.420.20">
    <property type="match status" value="1"/>
</dbReference>
<dbReference type="Gene3D" id="2.40.30.170">
    <property type="match status" value="1"/>
</dbReference>
<gene>
    <name evidence="4" type="ORF">SG35_015025</name>
</gene>
<dbReference type="Proteomes" id="UP000032568">
    <property type="component" value="Chromosome"/>
</dbReference>
<dbReference type="GO" id="GO:1990281">
    <property type="term" value="C:efflux pump complex"/>
    <property type="evidence" value="ECO:0007669"/>
    <property type="project" value="TreeGrafter"/>
</dbReference>
<keyword evidence="5" id="KW-1185">Reference proteome</keyword>
<reference evidence="4 5" key="1">
    <citation type="journal article" date="2015" name="Genome Announc.">
        <title>Draft Genome Sequences of Marine Isolates of Thalassomonas viridans and Thalassomonas actiniarum.</title>
        <authorList>
            <person name="Olonade I."/>
            <person name="van Zyl L.J."/>
            <person name="Trindade M."/>
        </authorList>
    </citation>
    <scope>NUCLEOTIDE SEQUENCE [LARGE SCALE GENOMIC DNA]</scope>
    <source>
        <strain evidence="4 5">A5K-106</strain>
    </source>
</reference>
<protein>
    <submittedName>
        <fullName evidence="4">Efflux RND transporter periplasmic adaptor subunit</fullName>
    </submittedName>
</protein>
<dbReference type="PANTHER" id="PTHR30469:SF20">
    <property type="entry name" value="EFFLUX RND TRANSPORTER PERIPLASMIC ADAPTOR SUBUNIT"/>
    <property type="match status" value="1"/>
</dbReference>
<organism evidence="4 5">
    <name type="scientific">Thalassomonas actiniarum</name>
    <dbReference type="NCBI Taxonomy" id="485447"/>
    <lineage>
        <taxon>Bacteria</taxon>
        <taxon>Pseudomonadati</taxon>
        <taxon>Pseudomonadota</taxon>
        <taxon>Gammaproteobacteria</taxon>
        <taxon>Alteromonadales</taxon>
        <taxon>Colwelliaceae</taxon>
        <taxon>Thalassomonas</taxon>
    </lineage>
</organism>
<dbReference type="PANTHER" id="PTHR30469">
    <property type="entry name" value="MULTIDRUG RESISTANCE PROTEIN MDTA"/>
    <property type="match status" value="1"/>
</dbReference>
<reference evidence="4 5" key="2">
    <citation type="journal article" date="2022" name="Mar. Drugs">
        <title>Bioassay-Guided Fractionation Leads to the Detection of Cholic Acid Generated by the Rare Thalassomonas sp.</title>
        <authorList>
            <person name="Pheiffer F."/>
            <person name="Schneider Y.K."/>
            <person name="Hansen E.H."/>
            <person name="Andersen J.H."/>
            <person name="Isaksson J."/>
            <person name="Busche T."/>
            <person name="R C."/>
            <person name="Kalinowski J."/>
            <person name="Zyl L.V."/>
            <person name="Trindade M."/>
        </authorList>
    </citation>
    <scope>NUCLEOTIDE SEQUENCE [LARGE SCALE GENOMIC DNA]</scope>
    <source>
        <strain evidence="4 5">A5K-106</strain>
    </source>
</reference>